<name>A0A6C0DSQ6_9ZZZZ</name>
<feature type="compositionally biased region" description="Basic residues" evidence="1">
    <location>
        <begin position="124"/>
        <end position="137"/>
    </location>
</feature>
<protein>
    <submittedName>
        <fullName evidence="3">Uncharacterized protein</fullName>
    </submittedName>
</protein>
<sequence length="137" mass="14844">MARKTQIRRTRRTGGGYGTPGVYFNPDNQHPSSNAAAPSSDPVPGWVRPPLSATEAVSPDALTAPQSGGWRQTRRLINKMRGGFSPALMGSFVANAHAVVVPLALYGLYYLVAQKSAGADPSTRRNKRNNRNNRNRV</sequence>
<accession>A0A6C0DSQ6</accession>
<keyword evidence="2" id="KW-0812">Transmembrane</keyword>
<feature type="compositionally biased region" description="Basic residues" evidence="1">
    <location>
        <begin position="1"/>
        <end position="12"/>
    </location>
</feature>
<keyword evidence="2" id="KW-0472">Membrane</keyword>
<feature type="region of interest" description="Disordered" evidence="1">
    <location>
        <begin position="1"/>
        <end position="70"/>
    </location>
</feature>
<feature type="compositionally biased region" description="Low complexity" evidence="1">
    <location>
        <begin position="31"/>
        <end position="44"/>
    </location>
</feature>
<feature type="transmembrane region" description="Helical" evidence="2">
    <location>
        <begin position="84"/>
        <end position="112"/>
    </location>
</feature>
<evidence type="ECO:0000313" key="3">
    <source>
        <dbReference type="EMBL" id="QHT19552.1"/>
    </source>
</evidence>
<dbReference type="EMBL" id="MN739667">
    <property type="protein sequence ID" value="QHT19552.1"/>
    <property type="molecule type" value="Genomic_DNA"/>
</dbReference>
<keyword evidence="2" id="KW-1133">Transmembrane helix</keyword>
<evidence type="ECO:0000256" key="2">
    <source>
        <dbReference type="SAM" id="Phobius"/>
    </source>
</evidence>
<evidence type="ECO:0000256" key="1">
    <source>
        <dbReference type="SAM" id="MobiDB-lite"/>
    </source>
</evidence>
<feature type="region of interest" description="Disordered" evidence="1">
    <location>
        <begin position="117"/>
        <end position="137"/>
    </location>
</feature>
<proteinExistence type="predicted"/>
<organism evidence="3">
    <name type="scientific">viral metagenome</name>
    <dbReference type="NCBI Taxonomy" id="1070528"/>
    <lineage>
        <taxon>unclassified sequences</taxon>
        <taxon>metagenomes</taxon>
        <taxon>organismal metagenomes</taxon>
    </lineage>
</organism>
<reference evidence="3" key="1">
    <citation type="journal article" date="2020" name="Nature">
        <title>Giant virus diversity and host interactions through global metagenomics.</title>
        <authorList>
            <person name="Schulz F."/>
            <person name="Roux S."/>
            <person name="Paez-Espino D."/>
            <person name="Jungbluth S."/>
            <person name="Walsh D.A."/>
            <person name="Denef V.J."/>
            <person name="McMahon K.D."/>
            <person name="Konstantinidis K.T."/>
            <person name="Eloe-Fadrosh E.A."/>
            <person name="Kyrpides N.C."/>
            <person name="Woyke T."/>
        </authorList>
    </citation>
    <scope>NUCLEOTIDE SEQUENCE</scope>
    <source>
        <strain evidence="3">GVMAG-M-3300023174-57</strain>
    </source>
</reference>
<dbReference type="AlphaFoldDB" id="A0A6C0DSQ6"/>